<sequence length="122" mass="14119">MGPNQQRLTNYNRMRYEQQPVNDWSDPVYEPEIMTTGIEGLADQILDRRDGLVHAKISLAPKGREKAKPNPIRSLIPPKASNRRRKRIFKMSHFGKRGHTLALTLVYSFTVRTLIVPLFLYS</sequence>
<protein>
    <submittedName>
        <fullName evidence="1">Uncharacterized protein</fullName>
    </submittedName>
</protein>
<evidence type="ECO:0000313" key="2">
    <source>
        <dbReference type="Proteomes" id="UP001239111"/>
    </source>
</evidence>
<dbReference type="EMBL" id="CM056744">
    <property type="protein sequence ID" value="KAJ8665014.1"/>
    <property type="molecule type" value="Genomic_DNA"/>
</dbReference>
<name>A0ACC2N3X9_9HYME</name>
<evidence type="ECO:0000313" key="1">
    <source>
        <dbReference type="EMBL" id="KAJ8665014.1"/>
    </source>
</evidence>
<comment type="caution">
    <text evidence="1">The sequence shown here is derived from an EMBL/GenBank/DDBJ whole genome shotgun (WGS) entry which is preliminary data.</text>
</comment>
<organism evidence="1 2">
    <name type="scientific">Eretmocerus hayati</name>
    <dbReference type="NCBI Taxonomy" id="131215"/>
    <lineage>
        <taxon>Eukaryota</taxon>
        <taxon>Metazoa</taxon>
        <taxon>Ecdysozoa</taxon>
        <taxon>Arthropoda</taxon>
        <taxon>Hexapoda</taxon>
        <taxon>Insecta</taxon>
        <taxon>Pterygota</taxon>
        <taxon>Neoptera</taxon>
        <taxon>Endopterygota</taxon>
        <taxon>Hymenoptera</taxon>
        <taxon>Apocrita</taxon>
        <taxon>Proctotrupomorpha</taxon>
        <taxon>Chalcidoidea</taxon>
        <taxon>Aphelinidae</taxon>
        <taxon>Aphelininae</taxon>
        <taxon>Eretmocerus</taxon>
    </lineage>
</organism>
<gene>
    <name evidence="1" type="ORF">QAD02_006676</name>
</gene>
<dbReference type="Proteomes" id="UP001239111">
    <property type="component" value="Chromosome 4"/>
</dbReference>
<keyword evidence="2" id="KW-1185">Reference proteome</keyword>
<proteinExistence type="predicted"/>
<accession>A0ACC2N3X9</accession>
<reference evidence="1" key="1">
    <citation type="submission" date="2023-04" db="EMBL/GenBank/DDBJ databases">
        <title>A chromosome-level genome assembly of the parasitoid wasp Eretmocerus hayati.</title>
        <authorList>
            <person name="Zhong Y."/>
            <person name="Liu S."/>
            <person name="Liu Y."/>
        </authorList>
    </citation>
    <scope>NUCLEOTIDE SEQUENCE</scope>
    <source>
        <strain evidence="1">ZJU_SS_LIU_2023</strain>
    </source>
</reference>